<keyword evidence="1" id="KW-0732">Signal</keyword>
<protein>
    <submittedName>
        <fullName evidence="2">Uncharacterized protein</fullName>
    </submittedName>
</protein>
<dbReference type="OrthoDB" id="10368045at2759"/>
<evidence type="ECO:0000313" key="3">
    <source>
        <dbReference type="Proteomes" id="UP000291343"/>
    </source>
</evidence>
<dbReference type="AlphaFoldDB" id="A0A482XA83"/>
<evidence type="ECO:0000313" key="2">
    <source>
        <dbReference type="EMBL" id="RZF42410.1"/>
    </source>
</evidence>
<organism evidence="2 3">
    <name type="scientific">Laodelphax striatellus</name>
    <name type="common">Small brown planthopper</name>
    <name type="synonym">Delphax striatella</name>
    <dbReference type="NCBI Taxonomy" id="195883"/>
    <lineage>
        <taxon>Eukaryota</taxon>
        <taxon>Metazoa</taxon>
        <taxon>Ecdysozoa</taxon>
        <taxon>Arthropoda</taxon>
        <taxon>Hexapoda</taxon>
        <taxon>Insecta</taxon>
        <taxon>Pterygota</taxon>
        <taxon>Neoptera</taxon>
        <taxon>Paraneoptera</taxon>
        <taxon>Hemiptera</taxon>
        <taxon>Auchenorrhyncha</taxon>
        <taxon>Fulgoroidea</taxon>
        <taxon>Delphacidae</taxon>
        <taxon>Criomorphinae</taxon>
        <taxon>Laodelphax</taxon>
    </lineage>
</organism>
<accession>A0A482XA83</accession>
<reference evidence="2 3" key="1">
    <citation type="journal article" date="2017" name="Gigascience">
        <title>Genome sequence of the small brown planthopper, Laodelphax striatellus.</title>
        <authorList>
            <person name="Zhu J."/>
            <person name="Jiang F."/>
            <person name="Wang X."/>
            <person name="Yang P."/>
            <person name="Bao Y."/>
            <person name="Zhao W."/>
            <person name="Wang W."/>
            <person name="Lu H."/>
            <person name="Wang Q."/>
            <person name="Cui N."/>
            <person name="Li J."/>
            <person name="Chen X."/>
            <person name="Luo L."/>
            <person name="Yu J."/>
            <person name="Kang L."/>
            <person name="Cui F."/>
        </authorList>
    </citation>
    <scope>NUCLEOTIDE SEQUENCE [LARGE SCALE GENOMIC DNA]</scope>
    <source>
        <strain evidence="2">Lst14</strain>
    </source>
</reference>
<proteinExistence type="predicted"/>
<dbReference type="InParanoid" id="A0A482XA83"/>
<dbReference type="Proteomes" id="UP000291343">
    <property type="component" value="Unassembled WGS sequence"/>
</dbReference>
<evidence type="ECO:0000256" key="1">
    <source>
        <dbReference type="SAM" id="SignalP"/>
    </source>
</evidence>
<gene>
    <name evidence="2" type="ORF">LSTR_LSTR004218</name>
</gene>
<comment type="caution">
    <text evidence="2">The sequence shown here is derived from an EMBL/GenBank/DDBJ whole genome shotgun (WGS) entry which is preliminary data.</text>
</comment>
<name>A0A482XA83_LAOST</name>
<dbReference type="EMBL" id="QKKF02015211">
    <property type="protein sequence ID" value="RZF42410.1"/>
    <property type="molecule type" value="Genomic_DNA"/>
</dbReference>
<sequence length="161" mass="17675">MMFTALVCLFLLFTGYQSVNSEIMKSIILTNPTLCNTCDKGAAVDFVPFTIDCPSDGDNEADAVSVTLALNKSKSKSCSACLAREEEKLSYGACRPPIRISSSYDARIQEGGLHALNNKVVRLAAPFTPTYLQSGYRSERPVCPHLRQCQAQDVDQQINCR</sequence>
<feature type="chain" id="PRO_5019795140" evidence="1">
    <location>
        <begin position="22"/>
        <end position="161"/>
    </location>
</feature>
<keyword evidence="3" id="KW-1185">Reference proteome</keyword>
<feature type="signal peptide" evidence="1">
    <location>
        <begin position="1"/>
        <end position="21"/>
    </location>
</feature>